<accession>M2QYW6</accession>
<gene>
    <name evidence="1" type="ORF">CERSUDRAFT_100669</name>
</gene>
<keyword evidence="2" id="KW-1185">Reference proteome</keyword>
<dbReference type="AlphaFoldDB" id="M2QYW6"/>
<dbReference type="EMBL" id="KB445823">
    <property type="protein sequence ID" value="EMD31117.1"/>
    <property type="molecule type" value="Genomic_DNA"/>
</dbReference>
<dbReference type="HOGENOM" id="CLU_1049729_0_0_1"/>
<sequence length="265" mass="27964">MLWSPVPAATTTSRRVAWIETATGCAERRGTARDEAQRASRAQASAACAPSASGSRPARAVSPAPRTRCIRAFLPAFISHATLVATLVAAARSLRASTVALARHTHAAHVIQHKSGQPPDPDAIPRAPYRTFYAEPRAGVAPETRPAAAQGLHGASPASRIPTPLPQTRYIVLGQKPPHAAPAASSPVTHPVSYRSPCPLAPPAILCAHTITGPTLRTYSASRSPAQAACFGDPGIARRGAYPAERERRDRCARKVAMEMHTNPD</sequence>
<dbReference type="Proteomes" id="UP000016930">
    <property type="component" value="Unassembled WGS sequence"/>
</dbReference>
<evidence type="ECO:0000313" key="2">
    <source>
        <dbReference type="Proteomes" id="UP000016930"/>
    </source>
</evidence>
<organism evidence="1 2">
    <name type="scientific">Ceriporiopsis subvermispora (strain B)</name>
    <name type="common">White-rot fungus</name>
    <name type="synonym">Gelatoporia subvermispora</name>
    <dbReference type="NCBI Taxonomy" id="914234"/>
    <lineage>
        <taxon>Eukaryota</taxon>
        <taxon>Fungi</taxon>
        <taxon>Dikarya</taxon>
        <taxon>Basidiomycota</taxon>
        <taxon>Agaricomycotina</taxon>
        <taxon>Agaricomycetes</taxon>
        <taxon>Polyporales</taxon>
        <taxon>Gelatoporiaceae</taxon>
        <taxon>Gelatoporia</taxon>
    </lineage>
</organism>
<evidence type="ECO:0000313" key="1">
    <source>
        <dbReference type="EMBL" id="EMD31117.1"/>
    </source>
</evidence>
<proteinExistence type="predicted"/>
<protein>
    <submittedName>
        <fullName evidence="1">Uncharacterized protein</fullName>
    </submittedName>
</protein>
<name>M2QYW6_CERS8</name>
<reference evidence="1 2" key="1">
    <citation type="journal article" date="2012" name="Proc. Natl. Acad. Sci. U.S.A.">
        <title>Comparative genomics of Ceriporiopsis subvermispora and Phanerochaete chrysosporium provide insight into selective ligninolysis.</title>
        <authorList>
            <person name="Fernandez-Fueyo E."/>
            <person name="Ruiz-Duenas F.J."/>
            <person name="Ferreira P."/>
            <person name="Floudas D."/>
            <person name="Hibbett D.S."/>
            <person name="Canessa P."/>
            <person name="Larrondo L.F."/>
            <person name="James T.Y."/>
            <person name="Seelenfreund D."/>
            <person name="Lobos S."/>
            <person name="Polanco R."/>
            <person name="Tello M."/>
            <person name="Honda Y."/>
            <person name="Watanabe T."/>
            <person name="Watanabe T."/>
            <person name="Ryu J.S."/>
            <person name="Kubicek C.P."/>
            <person name="Schmoll M."/>
            <person name="Gaskell J."/>
            <person name="Hammel K.E."/>
            <person name="St John F.J."/>
            <person name="Vanden Wymelenberg A."/>
            <person name="Sabat G."/>
            <person name="Splinter BonDurant S."/>
            <person name="Syed K."/>
            <person name="Yadav J.S."/>
            <person name="Doddapaneni H."/>
            <person name="Subramanian V."/>
            <person name="Lavin J.L."/>
            <person name="Oguiza J.A."/>
            <person name="Perez G."/>
            <person name="Pisabarro A.G."/>
            <person name="Ramirez L."/>
            <person name="Santoyo F."/>
            <person name="Master E."/>
            <person name="Coutinho P.M."/>
            <person name="Henrissat B."/>
            <person name="Lombard V."/>
            <person name="Magnuson J.K."/>
            <person name="Kuees U."/>
            <person name="Hori C."/>
            <person name="Igarashi K."/>
            <person name="Samejima M."/>
            <person name="Held B.W."/>
            <person name="Barry K.W."/>
            <person name="LaButti K.M."/>
            <person name="Lapidus A."/>
            <person name="Lindquist E.A."/>
            <person name="Lucas S.M."/>
            <person name="Riley R."/>
            <person name="Salamov A.A."/>
            <person name="Hoffmeister D."/>
            <person name="Schwenk D."/>
            <person name="Hadar Y."/>
            <person name="Yarden O."/>
            <person name="de Vries R.P."/>
            <person name="Wiebenga A."/>
            <person name="Stenlid J."/>
            <person name="Eastwood D."/>
            <person name="Grigoriev I.V."/>
            <person name="Berka R.M."/>
            <person name="Blanchette R.A."/>
            <person name="Kersten P."/>
            <person name="Martinez A.T."/>
            <person name="Vicuna R."/>
            <person name="Cullen D."/>
        </authorList>
    </citation>
    <scope>NUCLEOTIDE SEQUENCE [LARGE SCALE GENOMIC DNA]</scope>
    <source>
        <strain evidence="1 2">B</strain>
    </source>
</reference>